<dbReference type="AlphaFoldDB" id="A0A975EQM9"/>
<sequence length="77" mass="8902">MLQDKKSETDAEKQKAILTRLVKELSNSHPDLYYQSTTQIARLIRDLIDAGKTLNGEERKVMERLGHRDIEVLLSLH</sequence>
<dbReference type="Proteomes" id="UP000665026">
    <property type="component" value="Chromosome"/>
</dbReference>
<evidence type="ECO:0000313" key="1">
    <source>
        <dbReference type="EMBL" id="QTN36420.1"/>
    </source>
</evidence>
<dbReference type="KEGG" id="cact:HZ995_02570"/>
<organism evidence="1 2">
    <name type="scientific">Cognatishimia activa</name>
    <dbReference type="NCBI Taxonomy" id="1715691"/>
    <lineage>
        <taxon>Bacteria</taxon>
        <taxon>Pseudomonadati</taxon>
        <taxon>Pseudomonadota</taxon>
        <taxon>Alphaproteobacteria</taxon>
        <taxon>Rhodobacterales</taxon>
        <taxon>Paracoccaceae</taxon>
        <taxon>Cognatishimia</taxon>
    </lineage>
</organism>
<proteinExistence type="predicted"/>
<dbReference type="RefSeq" id="WP_209357119.1">
    <property type="nucleotide sequence ID" value="NZ_CP060010.1"/>
</dbReference>
<gene>
    <name evidence="1" type="ORF">HZ995_02570</name>
</gene>
<accession>A0A975EQM9</accession>
<dbReference type="EMBL" id="CP060010">
    <property type="protein sequence ID" value="QTN36420.1"/>
    <property type="molecule type" value="Genomic_DNA"/>
</dbReference>
<evidence type="ECO:0000313" key="2">
    <source>
        <dbReference type="Proteomes" id="UP000665026"/>
    </source>
</evidence>
<name>A0A975EQM9_9RHOB</name>
<reference evidence="1" key="1">
    <citation type="submission" date="2020-07" db="EMBL/GenBank/DDBJ databases">
        <title>Genome sequences of bacteria associated with the marine, planktonic diatom Thalassiosira profunda strain ECT2AJA-044.</title>
        <authorList>
            <person name="Gargas C.B."/>
            <person name="Roberts W.R."/>
            <person name="Alverson A.J."/>
        </authorList>
    </citation>
    <scope>NUCLEOTIDE SEQUENCE</scope>
    <source>
        <strain evidence="1">ECT2AJA-044</strain>
    </source>
</reference>
<protein>
    <submittedName>
        <fullName evidence="1">Uncharacterized protein</fullName>
    </submittedName>
</protein>